<dbReference type="EMBL" id="CP002515">
    <property type="protein sequence ID" value="AEP13544.1"/>
    <property type="molecule type" value="Genomic_DNA"/>
</dbReference>
<sequence length="458" mass="50307">MVKRWISGRFPCVAASLGLLIAGWLSLPVAAQVATGTSTKITTIKQVLTGDTVVLQDGTIVRLIGILAPPSGPAAEQARERVRQLVLGKSVEVWLENQNLDLGHRDKYGRQLSYIYLLPSRKLLNAEILRDGDAYYFSQHFIDVRTKNILLAAEYQARKARLGVWAQATESPEAIAKREGRVYEEPAFMPPEKEEAPADGGYSEAASGMATTGREISGSALGPSVSGVPTAPLAPELDPKATYSDIRVESCAVLDVPTLGLVSLIGVQNSTAKAGEAARLETVKLVQGKRLRFEYDPVNAARGHRDREGRLLVYAFLPDGALLNLQIVARGIADVDIDYDYKYKMEMVTARDNARIRELGPRWRSDIPRTVSLDRVRASLVRLMNEQFGRAGARIELVGDAQDILRIMHDSIDEPTAGQLYRALSISEGGNLPLLRSSGIREIQFTDTRATKIFRFPL</sequence>
<dbReference type="RefSeq" id="WP_014101282.1">
    <property type="nucleotide sequence ID" value="NC_016025.1"/>
</dbReference>
<dbReference type="InterPro" id="IPR016071">
    <property type="entry name" value="Staphylococal_nuclease_OB-fold"/>
</dbReference>
<dbReference type="SMART" id="SM00318">
    <property type="entry name" value="SNc"/>
    <property type="match status" value="1"/>
</dbReference>
<feature type="domain" description="TNase-like" evidence="5">
    <location>
        <begin position="38"/>
        <end position="167"/>
    </location>
</feature>
<accession>G2LK57</accession>
<gene>
    <name evidence="6" type="ordered locus">Cabther_B0546</name>
</gene>
<dbReference type="Pfam" id="PF00565">
    <property type="entry name" value="SNase"/>
    <property type="match status" value="1"/>
</dbReference>
<organism evidence="6 7">
    <name type="scientific">Chloracidobacterium thermophilum (strain B)</name>
    <dbReference type="NCBI Taxonomy" id="981222"/>
    <lineage>
        <taxon>Bacteria</taxon>
        <taxon>Pseudomonadati</taxon>
        <taxon>Acidobacteriota</taxon>
        <taxon>Terriglobia</taxon>
        <taxon>Terriglobales</taxon>
        <taxon>Acidobacteriaceae</taxon>
        <taxon>Chloracidobacterium</taxon>
    </lineage>
</organism>
<dbReference type="OrthoDB" id="4376109at2"/>
<dbReference type="STRING" id="981222.Cabther_B0546"/>
<name>G2LK57_CHLTF</name>
<dbReference type="PROSITE" id="PS50830">
    <property type="entry name" value="TNASE_3"/>
    <property type="match status" value="1"/>
</dbReference>
<proteinExistence type="predicted"/>
<dbReference type="InterPro" id="IPR035437">
    <property type="entry name" value="SNase_OB-fold_sf"/>
</dbReference>
<dbReference type="AlphaFoldDB" id="G2LK57"/>
<evidence type="ECO:0000256" key="2">
    <source>
        <dbReference type="ARBA" id="ARBA00022759"/>
    </source>
</evidence>
<evidence type="ECO:0000259" key="5">
    <source>
        <dbReference type="PROSITE" id="PS50830"/>
    </source>
</evidence>
<keyword evidence="1" id="KW-0540">Nuclease</keyword>
<dbReference type="PANTHER" id="PTHR12302:SF3">
    <property type="entry name" value="SERINE_THREONINE-PROTEIN KINASE 31"/>
    <property type="match status" value="1"/>
</dbReference>
<dbReference type="PANTHER" id="PTHR12302">
    <property type="entry name" value="EBNA2 BINDING PROTEIN P100"/>
    <property type="match status" value="1"/>
</dbReference>
<keyword evidence="3" id="KW-0378">Hydrolase</keyword>
<dbReference type="SUPFAM" id="SSF50199">
    <property type="entry name" value="Staphylococcal nuclease"/>
    <property type="match status" value="2"/>
</dbReference>
<feature type="region of interest" description="Disordered" evidence="4">
    <location>
        <begin position="189"/>
        <end position="236"/>
    </location>
</feature>
<dbReference type="Gene3D" id="2.40.50.90">
    <property type="match status" value="2"/>
</dbReference>
<evidence type="ECO:0000313" key="6">
    <source>
        <dbReference type="EMBL" id="AEP13544.1"/>
    </source>
</evidence>
<evidence type="ECO:0000256" key="4">
    <source>
        <dbReference type="SAM" id="MobiDB-lite"/>
    </source>
</evidence>
<dbReference type="Proteomes" id="UP000006791">
    <property type="component" value="Chromosome 2"/>
</dbReference>
<evidence type="ECO:0000256" key="1">
    <source>
        <dbReference type="ARBA" id="ARBA00022722"/>
    </source>
</evidence>
<evidence type="ECO:0000256" key="3">
    <source>
        <dbReference type="ARBA" id="ARBA00022801"/>
    </source>
</evidence>
<keyword evidence="7" id="KW-1185">Reference proteome</keyword>
<dbReference type="KEGG" id="ctm:Cabther_B0546"/>
<dbReference type="GO" id="GO:0004519">
    <property type="term" value="F:endonuclease activity"/>
    <property type="evidence" value="ECO:0007669"/>
    <property type="project" value="UniProtKB-KW"/>
</dbReference>
<protein>
    <submittedName>
        <fullName evidence="6">Micrococcal nuclease (Thermonuclease) like protein</fullName>
    </submittedName>
</protein>
<keyword evidence="2" id="KW-0255">Endonuclease</keyword>
<dbReference type="HOGENOM" id="CLU_596778_0_0_0"/>
<evidence type="ECO:0000313" key="7">
    <source>
        <dbReference type="Proteomes" id="UP000006791"/>
    </source>
</evidence>
<reference evidence="6 7" key="1">
    <citation type="journal article" date="2012" name="Environ. Microbiol.">
        <title>Complete genome of Candidatus Chloracidobacterium thermophilum, a chlorophyll-based photoheterotroph belonging to the phylum Acidobacteria.</title>
        <authorList>
            <person name="Garcia Costas A.M."/>
            <person name="Liu Z."/>
            <person name="Tomsho L.P."/>
            <person name="Schuster S.C."/>
            <person name="Ward D.M."/>
            <person name="Bryant D.A."/>
        </authorList>
    </citation>
    <scope>NUCLEOTIDE SEQUENCE [LARGE SCALE GENOMIC DNA]</scope>
    <source>
        <strain evidence="6 7">B</strain>
    </source>
</reference>
<dbReference type="GO" id="GO:0016787">
    <property type="term" value="F:hydrolase activity"/>
    <property type="evidence" value="ECO:0007669"/>
    <property type="project" value="UniProtKB-KW"/>
</dbReference>